<dbReference type="Pfam" id="PF14883">
    <property type="entry name" value="GHL13"/>
    <property type="match status" value="1"/>
</dbReference>
<dbReference type="EMBL" id="CP113517">
    <property type="protein sequence ID" value="WAR46868.1"/>
    <property type="molecule type" value="Genomic_DNA"/>
</dbReference>
<keyword evidence="5" id="KW-1185">Reference proteome</keyword>
<feature type="signal peptide" evidence="2">
    <location>
        <begin position="1"/>
        <end position="22"/>
    </location>
</feature>
<feature type="domain" description="NodB homology" evidence="3">
    <location>
        <begin position="90"/>
        <end position="325"/>
    </location>
</feature>
<evidence type="ECO:0000256" key="2">
    <source>
        <dbReference type="SAM" id="SignalP"/>
    </source>
</evidence>
<keyword evidence="1 2" id="KW-0732">Signal</keyword>
<proteinExistence type="predicted"/>
<name>A0ABY7GQT9_9GAMM</name>
<evidence type="ECO:0000259" key="3">
    <source>
        <dbReference type="PROSITE" id="PS51677"/>
    </source>
</evidence>
<dbReference type="Pfam" id="PF01522">
    <property type="entry name" value="Polysacc_deac_1"/>
    <property type="match status" value="1"/>
</dbReference>
<dbReference type="InterPro" id="IPR011330">
    <property type="entry name" value="Glyco_hydro/deAcase_b/a-brl"/>
</dbReference>
<dbReference type="Proteomes" id="UP001162780">
    <property type="component" value="Chromosome"/>
</dbReference>
<accession>A0ABY7GQT9</accession>
<organism evidence="4 5">
    <name type="scientific">Methylomonas rapida</name>
    <dbReference type="NCBI Taxonomy" id="2963939"/>
    <lineage>
        <taxon>Bacteria</taxon>
        <taxon>Pseudomonadati</taxon>
        <taxon>Pseudomonadota</taxon>
        <taxon>Gammaproteobacteria</taxon>
        <taxon>Methylococcales</taxon>
        <taxon>Methylococcaceae</taxon>
        <taxon>Methylomonas</taxon>
    </lineage>
</organism>
<dbReference type="RefSeq" id="WP_255187781.1">
    <property type="nucleotide sequence ID" value="NZ_CP113517.1"/>
</dbReference>
<evidence type="ECO:0000313" key="5">
    <source>
        <dbReference type="Proteomes" id="UP001162780"/>
    </source>
</evidence>
<dbReference type="InterPro" id="IPR002509">
    <property type="entry name" value="NODB_dom"/>
</dbReference>
<feature type="chain" id="PRO_5046408253" evidence="2">
    <location>
        <begin position="23"/>
        <end position="637"/>
    </location>
</feature>
<gene>
    <name evidence="4" type="primary">pgaB</name>
    <name evidence="4" type="ORF">NM686_010255</name>
</gene>
<dbReference type="SUPFAM" id="SSF88713">
    <property type="entry name" value="Glycoside hydrolase/deacetylase"/>
    <property type="match status" value="1"/>
</dbReference>
<dbReference type="InterPro" id="IPR023854">
    <property type="entry name" value="PGA_deacetylase_PgaB"/>
</dbReference>
<evidence type="ECO:0000313" key="4">
    <source>
        <dbReference type="EMBL" id="WAR46868.1"/>
    </source>
</evidence>
<dbReference type="PANTHER" id="PTHR34216">
    <property type="match status" value="1"/>
</dbReference>
<dbReference type="InterPro" id="IPR051398">
    <property type="entry name" value="Polysacch_Deacetylase"/>
</dbReference>
<dbReference type="PROSITE" id="PS51677">
    <property type="entry name" value="NODB"/>
    <property type="match status" value="1"/>
</dbReference>
<dbReference type="NCBIfam" id="TIGR03938">
    <property type="entry name" value="deacetyl_PgaB"/>
    <property type="match status" value="1"/>
</dbReference>
<dbReference type="Gene3D" id="3.20.20.80">
    <property type="entry name" value="Glycosidases"/>
    <property type="match status" value="1"/>
</dbReference>
<reference evidence="4" key="1">
    <citation type="submission" date="2022-11" db="EMBL/GenBank/DDBJ databases">
        <title>Methylomonas rapida sp. nov., Carotenoid-Producing Obligate Methanotrophs with High Growth Characteristics and Biotechnological Potential.</title>
        <authorList>
            <person name="Tikhonova E.N."/>
            <person name="Suleimanov R.Z."/>
            <person name="Miroshnikov K."/>
            <person name="Oshkin I.Y."/>
            <person name="Belova S.E."/>
            <person name="Danilova O.V."/>
            <person name="Ashikhmin A."/>
            <person name="Konopkin A."/>
            <person name="But S.Y."/>
            <person name="Khmelenina V.N."/>
            <person name="Kuznetsov N."/>
            <person name="Pimenov N.V."/>
            <person name="Dedysh S.N."/>
        </authorList>
    </citation>
    <scope>NUCLEOTIDE SEQUENCE</scope>
    <source>
        <strain evidence="4">MP1</strain>
    </source>
</reference>
<evidence type="ECO:0000256" key="1">
    <source>
        <dbReference type="ARBA" id="ARBA00022729"/>
    </source>
</evidence>
<dbReference type="PANTHER" id="PTHR34216:SF7">
    <property type="entry name" value="POLY-BETA-1,6-N-ACETYL-D-GLUCOSAMINE N-DEACETYLASE"/>
    <property type="match status" value="1"/>
</dbReference>
<dbReference type="InterPro" id="IPR032772">
    <property type="entry name" value="PGA_deacetylase_PgaB_C"/>
</dbReference>
<protein>
    <submittedName>
        <fullName evidence="4">Poly-beta-1,6-N-acetyl-D-glucosamine N-deacetylase PgaB</fullName>
    </submittedName>
</protein>
<sequence>MPFFLRLFVILFCLFASPPPYADGANPGFLVLNYHDILEEEEKVPPFDRIAVNKQHLDEHFAWLKKNNYHVIGIQSLLDAMSGEKPLPPKAVILTFDDGYLSFYTRALPLLKKYHYPATLAVVGSWLEGKNTAGVKPLMSPEQIREAMATGLVEIASHSYDLHHGIAANPQGNELSAVTGRLYSSEYEEYEKDEDYRKRIFQAVEKSADQLFQLLGVRPRVMVWPYGEYNAIALEAAKAAGMRLTMGLNDGANTLADVGAMKRLMITDDVNVKQFAEIVKNQRGHLPLRVAHVDMDYIYDEDEEQTGRNLNALLERIKASGANTVFLQAYADPDGDGNADELYFPNRHLPVRRDLFNHVALQLRTKAGVKVYAWMPIMAYKADVPLKWFVKEWREGGPKPARHIYTRLSPFNPEARQYIGEIYEDLAKHCDFNGILFHDDGILSDFEDVSQPALDVTHKVWGLPAEFEAIHASSELRLRWAQHKTEWLGQFTDYLTDKVRYYRPYVKTARNLYALPLLKPYSEEWYAQSFPAFLKHYDYVAIEAMPFMEEADDPKKWLTELVKKTAEHPNGLDKMVFELQAVDWKKQQDIPMNVFTEQFQLLKKLGAKHIGYYPDNVHHDQPKLDALKKFFPVANVD</sequence>
<dbReference type="Gene3D" id="3.20.20.370">
    <property type="entry name" value="Glycoside hydrolase/deacetylase"/>
    <property type="match status" value="1"/>
</dbReference>